<dbReference type="Pfam" id="PF10551">
    <property type="entry name" value="MULE"/>
    <property type="match status" value="1"/>
</dbReference>
<gene>
    <name evidence="2" type="ORF">JBS370_LOCUS26357</name>
</gene>
<dbReference type="AlphaFoldDB" id="A0A819NZD6"/>
<accession>A0A819NZD6</accession>
<organism evidence="2 3">
    <name type="scientific">Rotaria sordida</name>
    <dbReference type="NCBI Taxonomy" id="392033"/>
    <lineage>
        <taxon>Eukaryota</taxon>
        <taxon>Metazoa</taxon>
        <taxon>Spiralia</taxon>
        <taxon>Gnathifera</taxon>
        <taxon>Rotifera</taxon>
        <taxon>Eurotatoria</taxon>
        <taxon>Bdelloidea</taxon>
        <taxon>Philodinida</taxon>
        <taxon>Philodinidae</taxon>
        <taxon>Rotaria</taxon>
    </lineage>
</organism>
<comment type="caution">
    <text evidence="2">The sequence shown here is derived from an EMBL/GenBank/DDBJ whole genome shotgun (WGS) entry which is preliminary data.</text>
</comment>
<dbReference type="EMBL" id="CAJOBD010004634">
    <property type="protein sequence ID" value="CAF4002495.1"/>
    <property type="molecule type" value="Genomic_DNA"/>
</dbReference>
<reference evidence="2" key="1">
    <citation type="submission" date="2021-02" db="EMBL/GenBank/DDBJ databases">
        <authorList>
            <person name="Nowell W R."/>
        </authorList>
    </citation>
    <scope>NUCLEOTIDE SEQUENCE</scope>
</reference>
<name>A0A819NZD6_9BILA</name>
<dbReference type="InterPro" id="IPR018289">
    <property type="entry name" value="MULE_transposase_dom"/>
</dbReference>
<evidence type="ECO:0000313" key="3">
    <source>
        <dbReference type="Proteomes" id="UP000663836"/>
    </source>
</evidence>
<dbReference type="PANTHER" id="PTHR31669:SF251">
    <property type="entry name" value="PROTEIN FAR1-RELATED SEQUENCE"/>
    <property type="match status" value="1"/>
</dbReference>
<dbReference type="Proteomes" id="UP000663836">
    <property type="component" value="Unassembled WGS sequence"/>
</dbReference>
<protein>
    <recommendedName>
        <fullName evidence="1">MULE transposase domain-containing protein</fullName>
    </recommendedName>
</protein>
<evidence type="ECO:0000259" key="1">
    <source>
        <dbReference type="Pfam" id="PF10551"/>
    </source>
</evidence>
<dbReference type="PANTHER" id="PTHR31669">
    <property type="entry name" value="PROTEIN FAR1-RELATED SEQUENCE 10-RELATED"/>
    <property type="match status" value="1"/>
</dbReference>
<evidence type="ECO:0000313" key="2">
    <source>
        <dbReference type="EMBL" id="CAF4002495.1"/>
    </source>
</evidence>
<dbReference type="GO" id="GO:0006355">
    <property type="term" value="P:regulation of DNA-templated transcription"/>
    <property type="evidence" value="ECO:0007669"/>
    <property type="project" value="InterPro"/>
</dbReference>
<feature type="domain" description="MULE transposase" evidence="1">
    <location>
        <begin position="193"/>
        <end position="292"/>
    </location>
</feature>
<sequence length="387" mass="44899">MGKLCLRSQIKTRFLLVARWIERFSNEREPLEDNPRGGRPIMAIIQANIDAVKDMATVPDDDPNSITVMFRNTHNHKYRAETTRLPSPVRQSVSKYVHIGLTESQICSSLLLDHPSLSVPSTKLTSLVKTERRKNRPKIFSVFDFCQWCNDHQDGAVPHSTFVPFYFINDIDDLFVLFTTKELIRQIQYSPLLQIDATYKLTWNELPLGVFGTPDCNRNFRPFGVAPVSEDESSSCYEHLFNSLRSLSIQQFHQPYLPKFIMADGALGITSAQQKIFPNVTRLMCWFHMMQKCHSHRNLLSKQQWSQVDKEIHAVQLSFSDDVFNHGINLLMNKWRTEPSLANFCDYFNEQWVEKLRYWYEGSALNLPSTNNGCESFNATIKRQYTL</sequence>
<dbReference type="InterPro" id="IPR031052">
    <property type="entry name" value="FHY3/FAR1"/>
</dbReference>
<proteinExistence type="predicted"/>